<accession>A0A9X1ZIC2</accession>
<dbReference type="InterPro" id="IPR025392">
    <property type="entry name" value="DUF4124"/>
</dbReference>
<evidence type="ECO:0000256" key="2">
    <source>
        <dbReference type="SAM" id="SignalP"/>
    </source>
</evidence>
<organism evidence="4 5">
    <name type="scientific">Shewanella gaetbuli</name>
    <dbReference type="NCBI Taxonomy" id="220752"/>
    <lineage>
        <taxon>Bacteria</taxon>
        <taxon>Pseudomonadati</taxon>
        <taxon>Pseudomonadota</taxon>
        <taxon>Gammaproteobacteria</taxon>
        <taxon>Alteromonadales</taxon>
        <taxon>Shewanellaceae</taxon>
        <taxon>Shewanella</taxon>
    </lineage>
</organism>
<dbReference type="Pfam" id="PF13511">
    <property type="entry name" value="DUF4124"/>
    <property type="match status" value="1"/>
</dbReference>
<proteinExistence type="predicted"/>
<sequence>MRLFLLFSLLCISIASNAAVYRWVDENGKVHYTDEPKENAELVEINQNTQNTAELNTLKRNSPAQEKPKEQPTLELTIVSPIHEETIRSNEGKIDVTVGVAPRLPKGVLLALFVDGEIKAQPQTSTLFKLSGINRGEHTIVVKALDQNGKVLALTPPRKIFLHQATVILRPTPRGN</sequence>
<keyword evidence="2" id="KW-0732">Signal</keyword>
<dbReference type="Proteomes" id="UP001139333">
    <property type="component" value="Unassembled WGS sequence"/>
</dbReference>
<feature type="region of interest" description="Disordered" evidence="1">
    <location>
        <begin position="51"/>
        <end position="72"/>
    </location>
</feature>
<feature type="domain" description="DUF4124" evidence="3">
    <location>
        <begin position="8"/>
        <end position="64"/>
    </location>
</feature>
<gene>
    <name evidence="4" type="ORF">L2672_09235</name>
</gene>
<dbReference type="AlphaFoldDB" id="A0A9X1ZIC2"/>
<evidence type="ECO:0000256" key="1">
    <source>
        <dbReference type="SAM" id="MobiDB-lite"/>
    </source>
</evidence>
<feature type="chain" id="PRO_5040840084" evidence="2">
    <location>
        <begin position="19"/>
        <end position="176"/>
    </location>
</feature>
<reference evidence="4" key="1">
    <citation type="submission" date="2022-01" db="EMBL/GenBank/DDBJ databases">
        <title>Whole genome-based taxonomy of the Shewanellaceae.</title>
        <authorList>
            <person name="Martin-Rodriguez A.J."/>
        </authorList>
    </citation>
    <scope>NUCLEOTIDE SEQUENCE</scope>
    <source>
        <strain evidence="4">DSM 16422</strain>
    </source>
</reference>
<dbReference type="RefSeq" id="WP_248995554.1">
    <property type="nucleotide sequence ID" value="NZ_JAKIKP010000005.1"/>
</dbReference>
<name>A0A9X1ZIC2_9GAMM</name>
<feature type="compositionally biased region" description="Polar residues" evidence="1">
    <location>
        <begin position="51"/>
        <end position="64"/>
    </location>
</feature>
<keyword evidence="5" id="KW-1185">Reference proteome</keyword>
<protein>
    <submittedName>
        <fullName evidence="4">DUF4124 domain-containing protein</fullName>
    </submittedName>
</protein>
<comment type="caution">
    <text evidence="4">The sequence shown here is derived from an EMBL/GenBank/DDBJ whole genome shotgun (WGS) entry which is preliminary data.</text>
</comment>
<evidence type="ECO:0000313" key="5">
    <source>
        <dbReference type="Proteomes" id="UP001139333"/>
    </source>
</evidence>
<feature type="signal peptide" evidence="2">
    <location>
        <begin position="1"/>
        <end position="18"/>
    </location>
</feature>
<evidence type="ECO:0000259" key="3">
    <source>
        <dbReference type="Pfam" id="PF13511"/>
    </source>
</evidence>
<dbReference type="EMBL" id="JAKIKP010000005">
    <property type="protein sequence ID" value="MCL1142874.1"/>
    <property type="molecule type" value="Genomic_DNA"/>
</dbReference>
<evidence type="ECO:0000313" key="4">
    <source>
        <dbReference type="EMBL" id="MCL1142874.1"/>
    </source>
</evidence>